<comment type="caution">
    <text evidence="1">The sequence shown here is derived from an EMBL/GenBank/DDBJ whole genome shotgun (WGS) entry which is preliminary data.</text>
</comment>
<sequence>MLERLPIEIGHKILLEHSDGPWELEDNVNTASLICKEWRHRLQPLRVPHLQTRNSLALARARPQSERERATTVLVGTPTPTEDLPSKLAQHPAVPADDFHEFLALHPNARHAVLVNLMGDTLIENEMFGGDRVPYVYLQNGHWRGLHYLTLCAVNVGIYAHDLAPTDVYALQHLRIELVGTTTLNSNPRRADARPPAPKVAFLNRLEAIQLVVNNILGHELIPSVYYQTTTPILYAVQGIHPIMFPRELFPRAKYVQLDDSVVDEDLLIVMSMPNLKALFLPYDFAFATNPDRGKARVQEVFDDFARRKVECVYGEPPLEWTCIDPNFLAYLRRKQSSV</sequence>
<reference evidence="1 2" key="1">
    <citation type="submission" date="2020-11" db="EMBL/GenBank/DDBJ databases">
        <title>Kefir isolates.</title>
        <authorList>
            <person name="Marcisauskas S."/>
            <person name="Kim Y."/>
            <person name="Blasche S."/>
        </authorList>
    </citation>
    <scope>NUCLEOTIDE SEQUENCE [LARGE SCALE GENOMIC DNA]</scope>
    <source>
        <strain evidence="1 2">KR</strain>
    </source>
</reference>
<dbReference type="AlphaFoldDB" id="A0A9P7B933"/>
<dbReference type="EMBL" id="PUHQ01000008">
    <property type="protein sequence ID" value="KAG0665583.1"/>
    <property type="molecule type" value="Genomic_DNA"/>
</dbReference>
<evidence type="ECO:0000313" key="1">
    <source>
        <dbReference type="EMBL" id="KAG0665583.1"/>
    </source>
</evidence>
<name>A0A9P7B933_RHOMI</name>
<protein>
    <submittedName>
        <fullName evidence="1">Uncharacterized protein</fullName>
    </submittedName>
</protein>
<gene>
    <name evidence="1" type="ORF">C6P46_006366</name>
</gene>
<evidence type="ECO:0000313" key="2">
    <source>
        <dbReference type="Proteomes" id="UP000777482"/>
    </source>
</evidence>
<proteinExistence type="predicted"/>
<accession>A0A9P7B933</accession>
<dbReference type="Proteomes" id="UP000777482">
    <property type="component" value="Unassembled WGS sequence"/>
</dbReference>
<organism evidence="1 2">
    <name type="scientific">Rhodotorula mucilaginosa</name>
    <name type="common">Yeast</name>
    <name type="synonym">Rhodotorula rubra</name>
    <dbReference type="NCBI Taxonomy" id="5537"/>
    <lineage>
        <taxon>Eukaryota</taxon>
        <taxon>Fungi</taxon>
        <taxon>Dikarya</taxon>
        <taxon>Basidiomycota</taxon>
        <taxon>Pucciniomycotina</taxon>
        <taxon>Microbotryomycetes</taxon>
        <taxon>Sporidiobolales</taxon>
        <taxon>Sporidiobolaceae</taxon>
        <taxon>Rhodotorula</taxon>
    </lineage>
</organism>
<dbReference type="OrthoDB" id="10287655at2759"/>
<keyword evidence="2" id="KW-1185">Reference proteome</keyword>